<keyword evidence="5 10" id="KW-0297">G-protein coupled receptor</keyword>
<dbReference type="EMBL" id="UFQT01002753">
    <property type="protein sequence ID" value="SSX34009.1"/>
    <property type="molecule type" value="Genomic_DNA"/>
</dbReference>
<dbReference type="VEuPathDB" id="VectorBase:CSON007244"/>
<dbReference type="InterPro" id="IPR001817">
    <property type="entry name" value="Vasoprsn_rcpt"/>
</dbReference>
<reference evidence="13" key="2">
    <citation type="submission" date="2018-07" db="EMBL/GenBank/DDBJ databases">
        <authorList>
            <person name="Quirk P.G."/>
            <person name="Krulwich T.A."/>
        </authorList>
    </citation>
    <scope>NUCLEOTIDE SEQUENCE</scope>
</reference>
<dbReference type="PRINTS" id="PR00896">
    <property type="entry name" value="VASOPRESSINR"/>
</dbReference>
<evidence type="ECO:0000313" key="12">
    <source>
        <dbReference type="EMBL" id="SSX14612.1"/>
    </source>
</evidence>
<comment type="similarity">
    <text evidence="10">Belongs to the G-protein coupled receptor 1 family. Vasopressin/oxytocin receptor subfamily.</text>
</comment>
<evidence type="ECO:0000256" key="7">
    <source>
        <dbReference type="ARBA" id="ARBA00023170"/>
    </source>
</evidence>
<feature type="transmembrane region" description="Helical" evidence="10">
    <location>
        <begin position="265"/>
        <end position="287"/>
    </location>
</feature>
<feature type="transmembrane region" description="Helical" evidence="10">
    <location>
        <begin position="124"/>
        <end position="145"/>
    </location>
</feature>
<name>A0A336LLK2_CULSO</name>
<dbReference type="AlphaFoldDB" id="A0A336LLK2"/>
<dbReference type="EMBL" id="UFQS01002753">
    <property type="protein sequence ID" value="SSX14612.1"/>
    <property type="molecule type" value="Genomic_DNA"/>
</dbReference>
<evidence type="ECO:0000256" key="10">
    <source>
        <dbReference type="RuleBase" id="RU046427"/>
    </source>
</evidence>
<proteinExistence type="inferred from homology"/>
<dbReference type="CDD" id="cd15382">
    <property type="entry name" value="7tmA_AKHR"/>
    <property type="match status" value="1"/>
</dbReference>
<keyword evidence="8 10" id="KW-0325">Glycoprotein</keyword>
<evidence type="ECO:0000256" key="8">
    <source>
        <dbReference type="ARBA" id="ARBA00023180"/>
    </source>
</evidence>
<evidence type="ECO:0000256" key="9">
    <source>
        <dbReference type="ARBA" id="ARBA00023224"/>
    </source>
</evidence>
<keyword evidence="7 10" id="KW-0675">Receptor</keyword>
<dbReference type="GO" id="GO:0005000">
    <property type="term" value="F:vasopressin receptor activity"/>
    <property type="evidence" value="ECO:0007669"/>
    <property type="project" value="InterPro"/>
</dbReference>
<dbReference type="PROSITE" id="PS00237">
    <property type="entry name" value="G_PROTEIN_RECEP_F1_1"/>
    <property type="match status" value="1"/>
</dbReference>
<reference evidence="12" key="1">
    <citation type="submission" date="2018-04" db="EMBL/GenBank/DDBJ databases">
        <authorList>
            <person name="Go L.Y."/>
            <person name="Mitchell J.A."/>
        </authorList>
    </citation>
    <scope>NUCLEOTIDE SEQUENCE</scope>
    <source>
        <tissue evidence="12">Whole organism</tissue>
    </source>
</reference>
<evidence type="ECO:0000256" key="6">
    <source>
        <dbReference type="ARBA" id="ARBA00023136"/>
    </source>
</evidence>
<dbReference type="GO" id="GO:0032870">
    <property type="term" value="P:cellular response to hormone stimulus"/>
    <property type="evidence" value="ECO:0007669"/>
    <property type="project" value="TreeGrafter"/>
</dbReference>
<evidence type="ECO:0000259" key="11">
    <source>
        <dbReference type="PROSITE" id="PS50262"/>
    </source>
</evidence>
<dbReference type="InterPro" id="IPR017452">
    <property type="entry name" value="GPCR_Rhodpsn_7TM"/>
</dbReference>
<keyword evidence="9 10" id="KW-0807">Transducer</keyword>
<evidence type="ECO:0000313" key="13">
    <source>
        <dbReference type="EMBL" id="SSX34009.1"/>
    </source>
</evidence>
<feature type="transmembrane region" description="Helical" evidence="10">
    <location>
        <begin position="204"/>
        <end position="231"/>
    </location>
</feature>
<dbReference type="OMA" id="LHQDPHE"/>
<dbReference type="FunFam" id="1.20.1070.10:FF:000275">
    <property type="entry name" value="Gonadotropin-releasing hormone II receptor"/>
    <property type="match status" value="1"/>
</dbReference>
<keyword evidence="3 10" id="KW-0812">Transmembrane</keyword>
<dbReference type="Gene3D" id="1.20.1070.10">
    <property type="entry name" value="Rhodopsin 7-helix transmembrane proteins"/>
    <property type="match status" value="1"/>
</dbReference>
<dbReference type="SUPFAM" id="SSF81321">
    <property type="entry name" value="Family A G protein-coupled receptor-like"/>
    <property type="match status" value="1"/>
</dbReference>
<evidence type="ECO:0000256" key="1">
    <source>
        <dbReference type="ARBA" id="ARBA00004651"/>
    </source>
</evidence>
<feature type="transmembrane region" description="Helical" evidence="10">
    <location>
        <begin position="303"/>
        <end position="321"/>
    </location>
</feature>
<organism evidence="12">
    <name type="scientific">Culicoides sonorensis</name>
    <name type="common">Biting midge</name>
    <dbReference type="NCBI Taxonomy" id="179676"/>
    <lineage>
        <taxon>Eukaryota</taxon>
        <taxon>Metazoa</taxon>
        <taxon>Ecdysozoa</taxon>
        <taxon>Arthropoda</taxon>
        <taxon>Hexapoda</taxon>
        <taxon>Insecta</taxon>
        <taxon>Pterygota</taxon>
        <taxon>Neoptera</taxon>
        <taxon>Endopterygota</taxon>
        <taxon>Diptera</taxon>
        <taxon>Nematocera</taxon>
        <taxon>Chironomoidea</taxon>
        <taxon>Ceratopogonidae</taxon>
        <taxon>Ceratopogoninae</taxon>
        <taxon>Culicoides</taxon>
        <taxon>Monoculicoides</taxon>
    </lineage>
</organism>
<feature type="transmembrane region" description="Helical" evidence="10">
    <location>
        <begin position="45"/>
        <end position="67"/>
    </location>
</feature>
<gene>
    <name evidence="12" type="primary">CSON007244</name>
</gene>
<accession>A0A336LLK2</accession>
<keyword evidence="2" id="KW-1003">Cell membrane</keyword>
<evidence type="ECO:0000256" key="5">
    <source>
        <dbReference type="ARBA" id="ARBA00023040"/>
    </source>
</evidence>
<feature type="domain" description="G-protein coupled receptors family 1 profile" evidence="11">
    <location>
        <begin position="58"/>
        <end position="318"/>
    </location>
</feature>
<evidence type="ECO:0000256" key="2">
    <source>
        <dbReference type="ARBA" id="ARBA00022475"/>
    </source>
</evidence>
<dbReference type="GO" id="GO:0005886">
    <property type="term" value="C:plasma membrane"/>
    <property type="evidence" value="ECO:0007669"/>
    <property type="project" value="UniProtKB-SubCell"/>
</dbReference>
<dbReference type="PANTHER" id="PTHR24241">
    <property type="entry name" value="NEUROPEPTIDE RECEPTOR-RELATED G-PROTEIN COUPLED RECEPTOR"/>
    <property type="match status" value="1"/>
</dbReference>
<evidence type="ECO:0000256" key="4">
    <source>
        <dbReference type="ARBA" id="ARBA00022989"/>
    </source>
</evidence>
<dbReference type="Pfam" id="PF00001">
    <property type="entry name" value="7tm_1"/>
    <property type="match status" value="1"/>
</dbReference>
<dbReference type="PRINTS" id="PR00237">
    <property type="entry name" value="GPCRRHODOPSN"/>
</dbReference>
<keyword evidence="6 10" id="KW-0472">Membrane</keyword>
<evidence type="ECO:0000256" key="3">
    <source>
        <dbReference type="ARBA" id="ARBA00022692"/>
    </source>
</evidence>
<feature type="transmembrane region" description="Helical" evidence="10">
    <location>
        <begin position="157"/>
        <end position="179"/>
    </location>
</feature>
<dbReference type="PROSITE" id="PS50262">
    <property type="entry name" value="G_PROTEIN_RECEP_F1_2"/>
    <property type="match status" value="1"/>
</dbReference>
<dbReference type="GO" id="GO:0097003">
    <property type="term" value="F:adipokinetic hormone receptor activity"/>
    <property type="evidence" value="ECO:0007669"/>
    <property type="project" value="TreeGrafter"/>
</dbReference>
<dbReference type="GO" id="GO:0042277">
    <property type="term" value="F:peptide binding"/>
    <property type="evidence" value="ECO:0007669"/>
    <property type="project" value="TreeGrafter"/>
</dbReference>
<comment type="subcellular location">
    <subcellularLocation>
        <location evidence="1 10">Cell membrane</location>
        <topology evidence="1 10">Multi-pass membrane protein</topology>
    </subcellularLocation>
</comment>
<dbReference type="PANTHER" id="PTHR24241:SF59">
    <property type="entry name" value="ADIPOKINETIC HORMONE RECEPTOR, ISOFORM C"/>
    <property type="match status" value="1"/>
</dbReference>
<keyword evidence="4 10" id="KW-1133">Transmembrane helix</keyword>
<protein>
    <submittedName>
        <fullName evidence="12">CSON007244 protein</fullName>
    </submittedName>
</protein>
<sequence length="372" mass="43568">MPNSLANPVIADQHDWSPYDGENTTDDKMLLPIDMRFNDGHRLSIMVYSTLMLISAIGNLTVLTILIKRRMRGSSRIEIMLTHLAIADLMVTFLMMPLEIGWAVTVSWKGGDLMCRVMAFFRTFGLYLSSFILVCISIDRYYAVLRPLSLSENRGKIMVAVAWIFSCACSTPQAIIFHVENHPNITWYQQCVTYNFFANEIHEIYYSVFGMLMMYALPLVVVIFSYSSIYFEIFRRTRISNTDRFRRSSVEILSRAKRRTLRMSFTIVLVFVVCWTPFYVMSIWYWVDRETAIKLDQRIQKCLFLFACTNSCMNPIVYGVYNIRKKIDRNNMVKSNYSIRYYSQDYTNSSLYGQNSKKMIRDRDSSRTICIR</sequence>
<dbReference type="InterPro" id="IPR000276">
    <property type="entry name" value="GPCR_Rhodpsn"/>
</dbReference>
<feature type="transmembrane region" description="Helical" evidence="10">
    <location>
        <begin position="79"/>
        <end position="104"/>
    </location>
</feature>